<feature type="compositionally biased region" description="Polar residues" evidence="2">
    <location>
        <begin position="421"/>
        <end position="436"/>
    </location>
</feature>
<organism evidence="5 6">
    <name type="scientific">Levilactobacillus koreensis</name>
    <dbReference type="NCBI Taxonomy" id="637971"/>
    <lineage>
        <taxon>Bacteria</taxon>
        <taxon>Bacillati</taxon>
        <taxon>Bacillota</taxon>
        <taxon>Bacilli</taxon>
        <taxon>Lactobacillales</taxon>
        <taxon>Lactobacillaceae</taxon>
        <taxon>Levilactobacillus</taxon>
    </lineage>
</organism>
<evidence type="ECO:0000256" key="2">
    <source>
        <dbReference type="SAM" id="MobiDB-lite"/>
    </source>
</evidence>
<evidence type="ECO:0000259" key="4">
    <source>
        <dbReference type="Pfam" id="PF25888"/>
    </source>
</evidence>
<dbReference type="AlphaFoldDB" id="A0AAC8UTY4"/>
<dbReference type="Pfam" id="PF07261">
    <property type="entry name" value="DnaB_2"/>
    <property type="match status" value="1"/>
</dbReference>
<name>A0AAC8UTY4_9LACO</name>
<dbReference type="KEGG" id="lko:ABN16_00110"/>
<gene>
    <name evidence="5" type="ORF">ABN16_00110</name>
</gene>
<comment type="similarity">
    <text evidence="1">Belongs to the DnaB/DnaD family.</text>
</comment>
<sequence>MEDSWHQLKPKTGFTVRVNGRISDLSWQTLTQLYQPIMGPSAAGLFSALFWLPNRGTYQRHTTLLTVLGLDLEHLYEARIRLEATGLLTTMVTTQDDLTGFVYELHAPLAPAAFFKDDLLSVQLLGVIGEENYQQLVTTNVPNLGIRPNEKEITKNFLEVFHVDGQELNDLPAAVTTSRQRLAASTPTPVLPAESEPDFDFKLLGEILEHSFIDTRAVQANRQLLLTEHVTYGLDEVTMARYVGEATDLATNKFDAEAFKRIVAQHFGQPRRSPAPTTEKPTPVESTTGTTTSAEQALIKVATATAPAVFLQAIKQKNGGFVTDGEQRIVRDLVSRQLFPEAVLNLMIYHVLVDEDKPTLNKNLLDTIANDWSKAKVNTPQLAIQKIRERQRAASQPRKSRSRQSTVKETLPDWAKKPAAETSTTATAKLSAEQQQRLQERIAKLKENRQSGKED</sequence>
<reference evidence="5 6" key="1">
    <citation type="submission" date="2015-07" db="EMBL/GenBank/DDBJ databases">
        <title>Lactobacillus korensis/26-25/ whole genome sequencing.</title>
        <authorList>
            <person name="Kim M.K."/>
            <person name="Im W.-T."/>
            <person name="Srinivasan S."/>
            <person name="Lee J.-J."/>
        </authorList>
    </citation>
    <scope>NUCLEOTIDE SEQUENCE [LARGE SCALE GENOMIC DNA]</scope>
    <source>
        <strain evidence="5 6">26-25</strain>
    </source>
</reference>
<evidence type="ECO:0000256" key="1">
    <source>
        <dbReference type="ARBA" id="ARBA00093462"/>
    </source>
</evidence>
<feature type="compositionally biased region" description="Polar residues" evidence="2">
    <location>
        <begin position="275"/>
        <end position="286"/>
    </location>
</feature>
<dbReference type="EMBL" id="CP012033">
    <property type="protein sequence ID" value="AKP63562.1"/>
    <property type="molecule type" value="Genomic_DNA"/>
</dbReference>
<dbReference type="InterPro" id="IPR058660">
    <property type="entry name" value="WHD_DnaB"/>
</dbReference>
<feature type="compositionally biased region" description="Basic and acidic residues" evidence="2">
    <location>
        <begin position="410"/>
        <end position="419"/>
    </location>
</feature>
<proteinExistence type="inferred from homology"/>
<dbReference type="RefSeq" id="WP_048731933.1">
    <property type="nucleotide sequence ID" value="NZ_CP012033.1"/>
</dbReference>
<accession>A0AAC8UTY4</accession>
<protein>
    <submittedName>
        <fullName evidence="5">Replication initiation/membrane attachment protein</fullName>
    </submittedName>
</protein>
<feature type="region of interest" description="Disordered" evidence="2">
    <location>
        <begin position="387"/>
        <end position="436"/>
    </location>
</feature>
<evidence type="ECO:0000259" key="3">
    <source>
        <dbReference type="Pfam" id="PF07261"/>
    </source>
</evidence>
<dbReference type="Pfam" id="PF25888">
    <property type="entry name" value="WHD_DnaB"/>
    <property type="match status" value="1"/>
</dbReference>
<feature type="domain" description="Replicative helicase loading/DNA remodeling protein DnaB N-terminal winged helix" evidence="4">
    <location>
        <begin position="9"/>
        <end position="241"/>
    </location>
</feature>
<dbReference type="InterPro" id="IPR006343">
    <property type="entry name" value="DnaB/C_C"/>
</dbReference>
<evidence type="ECO:0000313" key="6">
    <source>
        <dbReference type="Proteomes" id="UP000036000"/>
    </source>
</evidence>
<feature type="domain" description="DnaB/C C-terminal" evidence="3">
    <location>
        <begin position="311"/>
        <end position="386"/>
    </location>
</feature>
<feature type="region of interest" description="Disordered" evidence="2">
    <location>
        <begin position="267"/>
        <end position="292"/>
    </location>
</feature>
<dbReference type="Proteomes" id="UP000036000">
    <property type="component" value="Chromosome"/>
</dbReference>
<keyword evidence="6" id="KW-1185">Reference proteome</keyword>
<evidence type="ECO:0000313" key="5">
    <source>
        <dbReference type="EMBL" id="AKP63562.1"/>
    </source>
</evidence>